<reference evidence="6 7" key="1">
    <citation type="journal article" date="2018" name="BMC Genomics">
        <title>Comparative genome analyses reveal sequence features reflecting distinct modes of host-adaptation between dicot and monocot powdery mildew.</title>
        <authorList>
            <person name="Wu Y."/>
            <person name="Ma X."/>
            <person name="Pan Z."/>
            <person name="Kale S.D."/>
            <person name="Song Y."/>
            <person name="King H."/>
            <person name="Zhang Q."/>
            <person name="Presley C."/>
            <person name="Deng X."/>
            <person name="Wei C.I."/>
            <person name="Xiao S."/>
        </authorList>
    </citation>
    <scope>NUCLEOTIDE SEQUENCE [LARGE SCALE GENOMIC DNA]</scope>
    <source>
        <strain evidence="6">UMSG3</strain>
    </source>
</reference>
<dbReference type="Gene3D" id="2.60.120.470">
    <property type="entry name" value="PITH domain"/>
    <property type="match status" value="1"/>
</dbReference>
<dbReference type="SUPFAM" id="SSF52833">
    <property type="entry name" value="Thioredoxin-like"/>
    <property type="match status" value="1"/>
</dbReference>
<evidence type="ECO:0000256" key="2">
    <source>
        <dbReference type="ARBA" id="ARBA00023157"/>
    </source>
</evidence>
<name>A0A420J6A5_9PEZI</name>
<proteinExistence type="inferred from homology"/>
<evidence type="ECO:0000259" key="4">
    <source>
        <dbReference type="PROSITE" id="PS51352"/>
    </source>
</evidence>
<feature type="chain" id="PRO_5019489268" evidence="3">
    <location>
        <begin position="19"/>
        <end position="403"/>
    </location>
</feature>
<evidence type="ECO:0000313" key="6">
    <source>
        <dbReference type="EMBL" id="RKF82315.1"/>
    </source>
</evidence>
<keyword evidence="7" id="KW-1185">Reference proteome</keyword>
<dbReference type="InterPro" id="IPR036249">
    <property type="entry name" value="Thioredoxin-like_sf"/>
</dbReference>
<dbReference type="PANTHER" id="PTHR46115">
    <property type="entry name" value="THIOREDOXIN-LIKE PROTEIN 1"/>
    <property type="match status" value="1"/>
</dbReference>
<evidence type="ECO:0000256" key="3">
    <source>
        <dbReference type="SAM" id="SignalP"/>
    </source>
</evidence>
<dbReference type="InterPro" id="IPR008979">
    <property type="entry name" value="Galactose-bd-like_sf"/>
</dbReference>
<dbReference type="InterPro" id="IPR010400">
    <property type="entry name" value="PITH_dom"/>
</dbReference>
<feature type="signal peptide" evidence="3">
    <location>
        <begin position="1"/>
        <end position="18"/>
    </location>
</feature>
<dbReference type="InterPro" id="IPR037047">
    <property type="entry name" value="PITH_dom_sf"/>
</dbReference>
<keyword evidence="3" id="KW-0732">Signal</keyword>
<dbReference type="PROSITE" id="PS51352">
    <property type="entry name" value="THIOREDOXIN_2"/>
    <property type="match status" value="1"/>
</dbReference>
<protein>
    <submittedName>
        <fullName evidence="6">Thioredoxin-like protein 1</fullName>
    </submittedName>
</protein>
<organism evidence="6 7">
    <name type="scientific">Golovinomyces cichoracearum</name>
    <dbReference type="NCBI Taxonomy" id="62708"/>
    <lineage>
        <taxon>Eukaryota</taxon>
        <taxon>Fungi</taxon>
        <taxon>Dikarya</taxon>
        <taxon>Ascomycota</taxon>
        <taxon>Pezizomycotina</taxon>
        <taxon>Leotiomycetes</taxon>
        <taxon>Erysiphales</taxon>
        <taxon>Erysiphaceae</taxon>
        <taxon>Golovinomyces</taxon>
    </lineage>
</organism>
<dbReference type="Pfam" id="PF00085">
    <property type="entry name" value="Thioredoxin"/>
    <property type="match status" value="1"/>
</dbReference>
<accession>A0A420J6A5</accession>
<evidence type="ECO:0000259" key="5">
    <source>
        <dbReference type="PROSITE" id="PS51532"/>
    </source>
</evidence>
<dbReference type="AlphaFoldDB" id="A0A420J6A5"/>
<dbReference type="Gene3D" id="3.40.30.10">
    <property type="entry name" value="Glutaredoxin"/>
    <property type="match status" value="1"/>
</dbReference>
<dbReference type="Proteomes" id="UP000283383">
    <property type="component" value="Unassembled WGS sequence"/>
</dbReference>
<sequence length="403" mass="43351">MQFNIFAILALFVSFAIATETVTVTVCAPSASAYPSQGYAMPSVYPSAPSDPSSPAYPPSASGGYSSPPPYQTPAPFTGAASVNAAQGVSAIIVAGVVAMVIFADWCGPCNAIAPFYEELSTHLSIPNQITFVKINVETQQRIASTLAITALPTFIVFKNAEIVEKITGADPKKVQSVVQKIVAESKQASHSDGFGDTTSNTSSWRLAELPKGFHDVTKEVDMNGLDLLNADSEFGAVRVLFDDSEPTGLRKPNSSVKARDWIESDTDEQLMLYIPFQSTLKAHTLHITSLPSTPGSDLGQSHMRPKTIQIYPNQAHILGFEEAESVPATQTITLTESDWDSTGTTVISLRFVKFQNVSSLVLFIVDSIGDVDRTRIDRIRIIGESGERRDPVAGANHHVDAE</sequence>
<feature type="domain" description="PITH" evidence="5">
    <location>
        <begin position="206"/>
        <end position="402"/>
    </location>
</feature>
<dbReference type="STRING" id="62708.A0A420J6A5"/>
<feature type="domain" description="Thioredoxin" evidence="4">
    <location>
        <begin position="69"/>
        <end position="184"/>
    </location>
</feature>
<dbReference type="SUPFAM" id="SSF49785">
    <property type="entry name" value="Galactose-binding domain-like"/>
    <property type="match status" value="1"/>
</dbReference>
<dbReference type="EMBL" id="MCBQ01002613">
    <property type="protein sequence ID" value="RKF82315.1"/>
    <property type="molecule type" value="Genomic_DNA"/>
</dbReference>
<keyword evidence="2" id="KW-1015">Disulfide bond</keyword>
<gene>
    <name evidence="6" type="ORF">GcM3_026037</name>
</gene>
<comment type="caution">
    <text evidence="6">The sequence shown here is derived from an EMBL/GenBank/DDBJ whole genome shotgun (WGS) entry which is preliminary data.</text>
</comment>
<dbReference type="InterPro" id="IPR013766">
    <property type="entry name" value="Thioredoxin_domain"/>
</dbReference>
<evidence type="ECO:0000256" key="1">
    <source>
        <dbReference type="ARBA" id="ARBA00008987"/>
    </source>
</evidence>
<dbReference type="PROSITE" id="PS51532">
    <property type="entry name" value="PITH"/>
    <property type="match status" value="1"/>
</dbReference>
<dbReference type="Pfam" id="PF06201">
    <property type="entry name" value="PITH"/>
    <property type="match status" value="1"/>
</dbReference>
<evidence type="ECO:0000313" key="7">
    <source>
        <dbReference type="Proteomes" id="UP000283383"/>
    </source>
</evidence>
<dbReference type="CDD" id="cd02947">
    <property type="entry name" value="TRX_family"/>
    <property type="match status" value="1"/>
</dbReference>
<dbReference type="GO" id="GO:0005737">
    <property type="term" value="C:cytoplasm"/>
    <property type="evidence" value="ECO:0007669"/>
    <property type="project" value="UniProtKB-ARBA"/>
</dbReference>
<comment type="similarity">
    <text evidence="1">Belongs to the thioredoxin family.</text>
</comment>